<dbReference type="RefSeq" id="WP_036177723.1">
    <property type="nucleotide sequence ID" value="NZ_AVCZ01000026.1"/>
</dbReference>
<feature type="compositionally biased region" description="Acidic residues" evidence="2">
    <location>
        <begin position="341"/>
        <end position="352"/>
    </location>
</feature>
<feature type="domain" description="Cell envelope-related transcriptional attenuator" evidence="4">
    <location>
        <begin position="97"/>
        <end position="244"/>
    </location>
</feature>
<comment type="similarity">
    <text evidence="1">Belongs to the LytR/CpsA/Psr (LCP) family.</text>
</comment>
<dbReference type="Proteomes" id="UP000030595">
    <property type="component" value="Unassembled WGS sequence"/>
</dbReference>
<feature type="region of interest" description="Disordered" evidence="2">
    <location>
        <begin position="332"/>
        <end position="360"/>
    </location>
</feature>
<dbReference type="NCBIfam" id="TIGR00350">
    <property type="entry name" value="lytR_cpsA_psr"/>
    <property type="match status" value="1"/>
</dbReference>
<evidence type="ECO:0000256" key="2">
    <source>
        <dbReference type="SAM" id="MobiDB-lite"/>
    </source>
</evidence>
<name>A0A0A3IZC5_9BACL</name>
<evidence type="ECO:0000259" key="4">
    <source>
        <dbReference type="Pfam" id="PF03816"/>
    </source>
</evidence>
<proteinExistence type="inferred from homology"/>
<accession>A0A0A3IZC5</accession>
<dbReference type="PANTHER" id="PTHR33392">
    <property type="entry name" value="POLYISOPRENYL-TEICHOIC ACID--PEPTIDOGLYCAN TEICHOIC ACID TRANSFERASE TAGU"/>
    <property type="match status" value="1"/>
</dbReference>
<feature type="transmembrane region" description="Helical" evidence="3">
    <location>
        <begin position="21"/>
        <end position="40"/>
    </location>
</feature>
<dbReference type="EMBL" id="JPVQ01000026">
    <property type="protein sequence ID" value="KGR90071.1"/>
    <property type="molecule type" value="Genomic_DNA"/>
</dbReference>
<gene>
    <name evidence="5" type="ORF">CD30_13490</name>
</gene>
<dbReference type="InterPro" id="IPR050922">
    <property type="entry name" value="LytR/CpsA/Psr_CW_biosynth"/>
</dbReference>
<dbReference type="Pfam" id="PF03816">
    <property type="entry name" value="LytR_cpsA_psr"/>
    <property type="match status" value="1"/>
</dbReference>
<dbReference type="InterPro" id="IPR004474">
    <property type="entry name" value="LytR_CpsA_psr"/>
</dbReference>
<evidence type="ECO:0000256" key="3">
    <source>
        <dbReference type="SAM" id="Phobius"/>
    </source>
</evidence>
<keyword evidence="3" id="KW-0812">Transmembrane</keyword>
<evidence type="ECO:0000313" key="6">
    <source>
        <dbReference type="Proteomes" id="UP000030595"/>
    </source>
</evidence>
<dbReference type="OrthoDB" id="27330at2"/>
<dbReference type="Gene3D" id="3.40.630.190">
    <property type="entry name" value="LCP protein"/>
    <property type="match status" value="1"/>
</dbReference>
<evidence type="ECO:0000313" key="5">
    <source>
        <dbReference type="EMBL" id="KGR90071.1"/>
    </source>
</evidence>
<reference evidence="5 6" key="1">
    <citation type="submission" date="2014-02" db="EMBL/GenBank/DDBJ databases">
        <title>Draft genome sequence of Lysinibacillus massiliensis CCUG 49529.</title>
        <authorList>
            <person name="Zhang F."/>
            <person name="Wang G."/>
            <person name="Zhang L."/>
        </authorList>
    </citation>
    <scope>NUCLEOTIDE SEQUENCE [LARGE SCALE GENOMIC DNA]</scope>
    <source>
        <strain evidence="5 6">CCUG 49529</strain>
    </source>
</reference>
<dbReference type="PANTHER" id="PTHR33392:SF3">
    <property type="entry name" value="POLYISOPRENYL-TEICHOIC ACID--PEPTIDOGLYCAN TEICHOIC ACID TRANSFERASE TAGT"/>
    <property type="match status" value="1"/>
</dbReference>
<protein>
    <submittedName>
        <fullName evidence="5">Transcriptional regulator</fullName>
    </submittedName>
</protein>
<evidence type="ECO:0000256" key="1">
    <source>
        <dbReference type="ARBA" id="ARBA00006068"/>
    </source>
</evidence>
<sequence>MKRNEKKKKDGRTIFSYTLKIVLLVCASLLICGTTYFVYLTKKAEYAASQSYEEIEDRDMSDKREVKVEPTQDNVSILFIGVDDSEERQASGAGSPRSDALILATLNNKERTIKMVSIPRDSYVNIPYLGYKDKITHAHAYGGTLATVETVEELFDIPVDYYVKMNFNAFIDVVDALGGIEVEVPYTKWEKDENDQNSILLEEGLQLLDGRKALALARTRKWDSDIERGKRQQEILKAIATKAANFTSIGSYGAVIDAVGKNMKTDMTFDEMTHFFTYLLGGIPQMDSLTLAGTDGKDPYTGAYIYVLDEQNLLETQTILKSHLGLIPDSSNLSGTTSDSNIEEAADDDNGTSEDAVSRN</sequence>
<keyword evidence="6" id="KW-1185">Reference proteome</keyword>
<keyword evidence="3" id="KW-1133">Transmembrane helix</keyword>
<keyword evidence="3" id="KW-0472">Membrane</keyword>
<dbReference type="AlphaFoldDB" id="A0A0A3IZC5"/>
<comment type="caution">
    <text evidence="5">The sequence shown here is derived from an EMBL/GenBank/DDBJ whole genome shotgun (WGS) entry which is preliminary data.</text>
</comment>
<organism evidence="5 6">
    <name type="scientific">Ureibacillus massiliensis 4400831 = CIP 108448 = CCUG 49529</name>
    <dbReference type="NCBI Taxonomy" id="1211035"/>
    <lineage>
        <taxon>Bacteria</taxon>
        <taxon>Bacillati</taxon>
        <taxon>Bacillota</taxon>
        <taxon>Bacilli</taxon>
        <taxon>Bacillales</taxon>
        <taxon>Caryophanaceae</taxon>
        <taxon>Ureibacillus</taxon>
    </lineage>
</organism>
<dbReference type="eggNOG" id="COG1316">
    <property type="taxonomic scope" value="Bacteria"/>
</dbReference>